<protein>
    <submittedName>
        <fullName evidence="1">Uncharacterized protein</fullName>
    </submittedName>
</protein>
<evidence type="ECO:0000313" key="1">
    <source>
        <dbReference type="EMBL" id="VAX27940.1"/>
    </source>
</evidence>
<dbReference type="PROSITE" id="PS51257">
    <property type="entry name" value="PROKAR_LIPOPROTEIN"/>
    <property type="match status" value="1"/>
</dbReference>
<dbReference type="AlphaFoldDB" id="A0A3B1CZ49"/>
<gene>
    <name evidence="1" type="ORF">MNBD_NITROSPIRAE01-1488</name>
</gene>
<accession>A0A3B1CZ49</accession>
<sequence>MFKINQFEGSKSLVLPVLFVGALFLSACGSSGGSNTAGQTTSSHPSLDMNFPKSLTGISAPTNEKAGVLRSASSGSDLPCSFLQDEDEDFFRNGYVMTKFLISQMASWSCVGDQLITLSELVPHDGVIRETDNDKSAANYDADDATHFSVTDDSHSQTTIRLYYAYDRSAPPQIGDDPQFFVSWNEDANGDIEGRLIVDASAVNAEDRKTDDPTMMRMDFSETASEKKSDLFLRFDPGNPWAEGFRIAVTKDLTANALEQVFLAKGMMEMRAQFVPVPGITETPIIQMFTVSDIFGKGAAVADLQDIAWGFELDSATNNHLGNYLFTKNDRYFFESDGDWDWIEKIISEAVYRGNRTTPASGGTWIPFDPSLDLIVSGLALDADYFTGSKCANIGDDCLDLLNIIFEDGFADQEKNQGSDPMDWRSTVTENPVYLTSVYPNGTDWMGAFDLMFVPSLP</sequence>
<reference evidence="1" key="1">
    <citation type="submission" date="2018-06" db="EMBL/GenBank/DDBJ databases">
        <authorList>
            <person name="Zhirakovskaya E."/>
        </authorList>
    </citation>
    <scope>NUCLEOTIDE SEQUENCE</scope>
</reference>
<proteinExistence type="predicted"/>
<dbReference type="EMBL" id="UOGF01000034">
    <property type="protein sequence ID" value="VAX27940.1"/>
    <property type="molecule type" value="Genomic_DNA"/>
</dbReference>
<name>A0A3B1CZ49_9ZZZZ</name>
<organism evidence="1">
    <name type="scientific">hydrothermal vent metagenome</name>
    <dbReference type="NCBI Taxonomy" id="652676"/>
    <lineage>
        <taxon>unclassified sequences</taxon>
        <taxon>metagenomes</taxon>
        <taxon>ecological metagenomes</taxon>
    </lineage>
</organism>